<evidence type="ECO:0000256" key="2">
    <source>
        <dbReference type="ARBA" id="ARBA00009539"/>
    </source>
</evidence>
<accession>A0ABQ2WGX3</accession>
<evidence type="ECO:0000256" key="5">
    <source>
        <dbReference type="ARBA" id="ARBA00022857"/>
    </source>
</evidence>
<dbReference type="EMBL" id="BMYR01000003">
    <property type="protein sequence ID" value="GGW55769.1"/>
    <property type="molecule type" value="Genomic_DNA"/>
</dbReference>
<dbReference type="PANTHER" id="PTHR48069">
    <property type="entry name" value="DIHYDROFOLATE REDUCTASE"/>
    <property type="match status" value="1"/>
</dbReference>
<evidence type="ECO:0000256" key="8">
    <source>
        <dbReference type="PIRNR" id="PIRNR000194"/>
    </source>
</evidence>
<keyword evidence="5 8" id="KW-0521">NADP</keyword>
<dbReference type="CDD" id="cd00209">
    <property type="entry name" value="DHFR"/>
    <property type="match status" value="1"/>
</dbReference>
<proteinExistence type="inferred from homology"/>
<dbReference type="InterPro" id="IPR024072">
    <property type="entry name" value="DHFR-like_dom_sf"/>
</dbReference>
<name>A0ABQ2WGX3_9ALTE</name>
<comment type="catalytic activity">
    <reaction evidence="8">
        <text>(6S)-5,6,7,8-tetrahydrofolate + NADP(+) = 7,8-dihydrofolate + NADPH + H(+)</text>
        <dbReference type="Rhea" id="RHEA:15009"/>
        <dbReference type="ChEBI" id="CHEBI:15378"/>
        <dbReference type="ChEBI" id="CHEBI:57451"/>
        <dbReference type="ChEBI" id="CHEBI:57453"/>
        <dbReference type="ChEBI" id="CHEBI:57783"/>
        <dbReference type="ChEBI" id="CHEBI:58349"/>
        <dbReference type="EC" id="1.5.1.3"/>
    </reaction>
</comment>
<evidence type="ECO:0000256" key="3">
    <source>
        <dbReference type="ARBA" id="ARBA00012856"/>
    </source>
</evidence>
<dbReference type="PANTHER" id="PTHR48069:SF3">
    <property type="entry name" value="DIHYDROFOLATE REDUCTASE"/>
    <property type="match status" value="1"/>
</dbReference>
<sequence>MQIAMIAAMAANRVIGLNNQMPWHLPADLKHFKAVTLGKPVIMGRKTFESIGRPLPGRRNIVISRQAAPDNVPVEWVSSIEAALELVAAVPEVMIIGGADIYRQCLPLASRLYLTEIDLDTTGDAFFPDYLAEANWQEQANEFFPVTADNPLAYRFLTLARL</sequence>
<organism evidence="11 12">
    <name type="scientific">Alishewanella tabrizica</name>
    <dbReference type="NCBI Taxonomy" id="671278"/>
    <lineage>
        <taxon>Bacteria</taxon>
        <taxon>Pseudomonadati</taxon>
        <taxon>Pseudomonadota</taxon>
        <taxon>Gammaproteobacteria</taxon>
        <taxon>Alteromonadales</taxon>
        <taxon>Alteromonadaceae</taxon>
        <taxon>Alishewanella</taxon>
    </lineage>
</organism>
<keyword evidence="6 8" id="KW-0560">Oxidoreductase</keyword>
<comment type="pathway">
    <text evidence="1 8">Cofactor biosynthesis; tetrahydrofolate biosynthesis; 5,6,7,8-tetrahydrofolate from 7,8-dihydrofolate: step 1/1.</text>
</comment>
<dbReference type="Proteomes" id="UP000634667">
    <property type="component" value="Unassembled WGS sequence"/>
</dbReference>
<reference evidence="12" key="1">
    <citation type="journal article" date="2019" name="Int. J. Syst. Evol. Microbiol.">
        <title>The Global Catalogue of Microorganisms (GCM) 10K type strain sequencing project: providing services to taxonomists for standard genome sequencing and annotation.</title>
        <authorList>
            <consortium name="The Broad Institute Genomics Platform"/>
            <consortium name="The Broad Institute Genome Sequencing Center for Infectious Disease"/>
            <person name="Wu L."/>
            <person name="Ma J."/>
        </authorList>
    </citation>
    <scope>NUCLEOTIDE SEQUENCE [LARGE SCALE GENOMIC DNA]</scope>
    <source>
        <strain evidence="12">KCTC 23723</strain>
    </source>
</reference>
<dbReference type="NCBIfam" id="NF008037">
    <property type="entry name" value="PRK10769.1"/>
    <property type="match status" value="1"/>
</dbReference>
<comment type="similarity">
    <text evidence="2 8 9">Belongs to the dihydrofolate reductase family.</text>
</comment>
<keyword evidence="12" id="KW-1185">Reference proteome</keyword>
<evidence type="ECO:0000256" key="6">
    <source>
        <dbReference type="ARBA" id="ARBA00023002"/>
    </source>
</evidence>
<evidence type="ECO:0000256" key="9">
    <source>
        <dbReference type="RuleBase" id="RU004474"/>
    </source>
</evidence>
<dbReference type="InterPro" id="IPR017925">
    <property type="entry name" value="DHFR_CS"/>
</dbReference>
<feature type="domain" description="DHFR" evidence="10">
    <location>
        <begin position="2"/>
        <end position="161"/>
    </location>
</feature>
<dbReference type="PROSITE" id="PS51330">
    <property type="entry name" value="DHFR_2"/>
    <property type="match status" value="1"/>
</dbReference>
<protein>
    <recommendedName>
        <fullName evidence="3 8">Dihydrofolate reductase</fullName>
        <ecNumber evidence="3 8">1.5.1.3</ecNumber>
    </recommendedName>
</protein>
<dbReference type="RefSeq" id="WP_189481123.1">
    <property type="nucleotide sequence ID" value="NZ_BMYR01000003.1"/>
</dbReference>
<dbReference type="PIRSF" id="PIRSF000194">
    <property type="entry name" value="DHFR"/>
    <property type="match status" value="1"/>
</dbReference>
<gene>
    <name evidence="11" type="primary">folA</name>
    <name evidence="11" type="ORF">GCM10008111_09910</name>
</gene>
<dbReference type="InterPro" id="IPR001796">
    <property type="entry name" value="DHFR_dom"/>
</dbReference>
<evidence type="ECO:0000259" key="10">
    <source>
        <dbReference type="PROSITE" id="PS51330"/>
    </source>
</evidence>
<dbReference type="PRINTS" id="PR00070">
    <property type="entry name" value="DHFR"/>
</dbReference>
<comment type="caution">
    <text evidence="11">The sequence shown here is derived from an EMBL/GenBank/DDBJ whole genome shotgun (WGS) entry which is preliminary data.</text>
</comment>
<dbReference type="Pfam" id="PF00186">
    <property type="entry name" value="DHFR_1"/>
    <property type="match status" value="1"/>
</dbReference>
<evidence type="ECO:0000256" key="4">
    <source>
        <dbReference type="ARBA" id="ARBA00022563"/>
    </source>
</evidence>
<evidence type="ECO:0000256" key="1">
    <source>
        <dbReference type="ARBA" id="ARBA00004903"/>
    </source>
</evidence>
<comment type="function">
    <text evidence="7 8">Key enzyme in folate metabolism. Catalyzes an essential reaction for de novo glycine and purine synthesis, and for DNA precursor synthesis.</text>
</comment>
<evidence type="ECO:0000313" key="11">
    <source>
        <dbReference type="EMBL" id="GGW55769.1"/>
    </source>
</evidence>
<dbReference type="SUPFAM" id="SSF53597">
    <property type="entry name" value="Dihydrofolate reductase-like"/>
    <property type="match status" value="1"/>
</dbReference>
<dbReference type="InterPro" id="IPR012259">
    <property type="entry name" value="DHFR"/>
</dbReference>
<keyword evidence="4 8" id="KW-0554">One-carbon metabolism</keyword>
<evidence type="ECO:0000256" key="7">
    <source>
        <dbReference type="ARBA" id="ARBA00025067"/>
    </source>
</evidence>
<dbReference type="Gene3D" id="3.40.430.10">
    <property type="entry name" value="Dihydrofolate Reductase, subunit A"/>
    <property type="match status" value="1"/>
</dbReference>
<dbReference type="PROSITE" id="PS00075">
    <property type="entry name" value="DHFR_1"/>
    <property type="match status" value="1"/>
</dbReference>
<dbReference type="EC" id="1.5.1.3" evidence="3 8"/>
<evidence type="ECO:0000313" key="12">
    <source>
        <dbReference type="Proteomes" id="UP000634667"/>
    </source>
</evidence>